<dbReference type="OrthoDB" id="5243136at2"/>
<evidence type="ECO:0000256" key="3">
    <source>
        <dbReference type="ARBA" id="ARBA00022989"/>
    </source>
</evidence>
<dbReference type="Proteomes" id="UP000321805">
    <property type="component" value="Chromosome"/>
</dbReference>
<keyword evidence="4 5" id="KW-0472">Membrane</keyword>
<dbReference type="Gene3D" id="1.20.1540.10">
    <property type="entry name" value="Rhomboid-like"/>
    <property type="match status" value="1"/>
</dbReference>
<gene>
    <name evidence="7" type="ORF">FSW04_07925</name>
</gene>
<evidence type="ECO:0000313" key="7">
    <source>
        <dbReference type="EMBL" id="QEC47513.1"/>
    </source>
</evidence>
<proteinExistence type="predicted"/>
<dbReference type="Pfam" id="PF01694">
    <property type="entry name" value="Rhomboid"/>
    <property type="match status" value="1"/>
</dbReference>
<comment type="subcellular location">
    <subcellularLocation>
        <location evidence="1">Membrane</location>
        <topology evidence="1">Multi-pass membrane protein</topology>
    </subcellularLocation>
</comment>
<keyword evidence="8" id="KW-1185">Reference proteome</keyword>
<feature type="domain" description="Peptidase S54 rhomboid" evidence="6">
    <location>
        <begin position="112"/>
        <end position="249"/>
    </location>
</feature>
<protein>
    <submittedName>
        <fullName evidence="7">Rhomboid family intramembrane serine protease</fullName>
    </submittedName>
</protein>
<feature type="transmembrane region" description="Helical" evidence="5">
    <location>
        <begin position="176"/>
        <end position="196"/>
    </location>
</feature>
<keyword evidence="7" id="KW-0378">Hydrolase</keyword>
<reference evidence="7 8" key="1">
    <citation type="journal article" date="2018" name="J. Microbiol.">
        <title>Baekduia soli gen. nov., sp. nov., a novel bacterium isolated from the soil of Baekdu Mountain and proposal of a novel family name, Baekduiaceae fam. nov.</title>
        <authorList>
            <person name="An D.S."/>
            <person name="Siddiqi M.Z."/>
            <person name="Kim K.H."/>
            <person name="Yu H.S."/>
            <person name="Im W.T."/>
        </authorList>
    </citation>
    <scope>NUCLEOTIDE SEQUENCE [LARGE SCALE GENOMIC DNA]</scope>
    <source>
        <strain evidence="7 8">BR7-21</strain>
    </source>
</reference>
<dbReference type="GO" id="GO:0006508">
    <property type="term" value="P:proteolysis"/>
    <property type="evidence" value="ECO:0007669"/>
    <property type="project" value="UniProtKB-KW"/>
</dbReference>
<dbReference type="GO" id="GO:0016020">
    <property type="term" value="C:membrane"/>
    <property type="evidence" value="ECO:0007669"/>
    <property type="project" value="UniProtKB-SubCell"/>
</dbReference>
<dbReference type="KEGG" id="bsol:FSW04_07925"/>
<name>A0A5B8U3G2_9ACTN</name>
<keyword evidence="3 5" id="KW-1133">Transmembrane helix</keyword>
<evidence type="ECO:0000256" key="2">
    <source>
        <dbReference type="ARBA" id="ARBA00022692"/>
    </source>
</evidence>
<evidence type="ECO:0000313" key="8">
    <source>
        <dbReference type="Proteomes" id="UP000321805"/>
    </source>
</evidence>
<dbReference type="InterPro" id="IPR022764">
    <property type="entry name" value="Peptidase_S54_rhomboid_dom"/>
</dbReference>
<evidence type="ECO:0000256" key="1">
    <source>
        <dbReference type="ARBA" id="ARBA00004141"/>
    </source>
</evidence>
<feature type="transmembrane region" description="Helical" evidence="5">
    <location>
        <begin position="208"/>
        <end position="224"/>
    </location>
</feature>
<feature type="transmembrane region" description="Helical" evidence="5">
    <location>
        <begin position="118"/>
        <end position="138"/>
    </location>
</feature>
<feature type="transmembrane region" description="Helical" evidence="5">
    <location>
        <begin position="80"/>
        <end position="98"/>
    </location>
</feature>
<evidence type="ECO:0000259" key="6">
    <source>
        <dbReference type="Pfam" id="PF01694"/>
    </source>
</evidence>
<dbReference type="InterPro" id="IPR035952">
    <property type="entry name" value="Rhomboid-like_sf"/>
</dbReference>
<keyword evidence="2 5" id="KW-0812">Transmembrane</keyword>
<feature type="transmembrane region" description="Helical" evidence="5">
    <location>
        <begin position="230"/>
        <end position="248"/>
    </location>
</feature>
<dbReference type="SUPFAM" id="SSF144091">
    <property type="entry name" value="Rhomboid-like"/>
    <property type="match status" value="1"/>
</dbReference>
<sequence>MAGTPDLFVVCKKCGSEVSPYITECPYCGTRLRKRAPKIDRRAGEATPRAPRRAVRPTLTPLRKDEIPGIRGDPTGRPNVTILLLALSLFGFLILAFIPDGDIALNALASEHPWRYATVAFFYPNGWYQLAILLPIGIYGWRLEQRHGPLLVLALFAACGVGGDAIANVVGSDSLIFGAPGAALGMLAAWALPDVLRARRGDEHDGDLLGTLVLAVVVAVMPAVTYEASAVATFSGGAIGALAGAMLLRTAAARH</sequence>
<accession>A0A5B8U3G2</accession>
<feature type="transmembrane region" description="Helical" evidence="5">
    <location>
        <begin position="150"/>
        <end position="170"/>
    </location>
</feature>
<dbReference type="AlphaFoldDB" id="A0A5B8U3G2"/>
<evidence type="ECO:0000256" key="4">
    <source>
        <dbReference type="ARBA" id="ARBA00023136"/>
    </source>
</evidence>
<evidence type="ECO:0000256" key="5">
    <source>
        <dbReference type="SAM" id="Phobius"/>
    </source>
</evidence>
<dbReference type="EMBL" id="CP042430">
    <property type="protein sequence ID" value="QEC47513.1"/>
    <property type="molecule type" value="Genomic_DNA"/>
</dbReference>
<dbReference type="RefSeq" id="WP_146918051.1">
    <property type="nucleotide sequence ID" value="NZ_CP042430.1"/>
</dbReference>
<dbReference type="GO" id="GO:0004252">
    <property type="term" value="F:serine-type endopeptidase activity"/>
    <property type="evidence" value="ECO:0007669"/>
    <property type="project" value="InterPro"/>
</dbReference>
<keyword evidence="7" id="KW-0645">Protease</keyword>
<organism evidence="7 8">
    <name type="scientific">Baekduia soli</name>
    <dbReference type="NCBI Taxonomy" id="496014"/>
    <lineage>
        <taxon>Bacteria</taxon>
        <taxon>Bacillati</taxon>
        <taxon>Actinomycetota</taxon>
        <taxon>Thermoleophilia</taxon>
        <taxon>Solirubrobacterales</taxon>
        <taxon>Baekduiaceae</taxon>
        <taxon>Baekduia</taxon>
    </lineage>
</organism>